<evidence type="ECO:0000313" key="4">
    <source>
        <dbReference type="Proteomes" id="UP000672097"/>
    </source>
</evidence>
<feature type="compositionally biased region" description="Low complexity" evidence="1">
    <location>
        <begin position="314"/>
        <end position="324"/>
    </location>
</feature>
<comment type="caution">
    <text evidence="3">The sequence shown here is derived from an EMBL/GenBank/DDBJ whole genome shotgun (WGS) entry which is preliminary data.</text>
</comment>
<proteinExistence type="predicted"/>
<feature type="transmembrane region" description="Helical" evidence="2">
    <location>
        <begin position="208"/>
        <end position="229"/>
    </location>
</feature>
<accession>A0ABS5DY52</accession>
<reference evidence="3 4" key="1">
    <citation type="submission" date="2021-04" db="EMBL/GenBank/DDBJ databases">
        <title>The genome sequence of type strain Ideonella paludis KCTC 32238.</title>
        <authorList>
            <person name="Liu Y."/>
        </authorList>
    </citation>
    <scope>NUCLEOTIDE SEQUENCE [LARGE SCALE GENOMIC DNA]</scope>
    <source>
        <strain evidence="3 4">KCTC 32238</strain>
    </source>
</reference>
<dbReference type="Proteomes" id="UP000672097">
    <property type="component" value="Unassembled WGS sequence"/>
</dbReference>
<dbReference type="EMBL" id="JAGQDG010000004">
    <property type="protein sequence ID" value="MBQ0936080.1"/>
    <property type="molecule type" value="Genomic_DNA"/>
</dbReference>
<feature type="compositionally biased region" description="Low complexity" evidence="1">
    <location>
        <begin position="332"/>
        <end position="353"/>
    </location>
</feature>
<feature type="region of interest" description="Disordered" evidence="1">
    <location>
        <begin position="252"/>
        <end position="360"/>
    </location>
</feature>
<evidence type="ECO:0000256" key="1">
    <source>
        <dbReference type="SAM" id="MobiDB-lite"/>
    </source>
</evidence>
<name>A0ABS5DY52_9BURK</name>
<evidence type="ECO:0000313" key="3">
    <source>
        <dbReference type="EMBL" id="MBQ0936080.1"/>
    </source>
</evidence>
<gene>
    <name evidence="3" type="ORF">KAK11_12145</name>
</gene>
<feature type="compositionally biased region" description="Basic and acidic residues" evidence="1">
    <location>
        <begin position="303"/>
        <end position="313"/>
    </location>
</feature>
<keyword evidence="4" id="KW-1185">Reference proteome</keyword>
<feature type="compositionally biased region" description="Basic and acidic residues" evidence="1">
    <location>
        <begin position="1"/>
        <end position="16"/>
    </location>
</feature>
<organism evidence="3 4">
    <name type="scientific">Ideonella paludis</name>
    <dbReference type="NCBI Taxonomy" id="1233411"/>
    <lineage>
        <taxon>Bacteria</taxon>
        <taxon>Pseudomonadati</taxon>
        <taxon>Pseudomonadota</taxon>
        <taxon>Betaproteobacteria</taxon>
        <taxon>Burkholderiales</taxon>
        <taxon>Sphaerotilaceae</taxon>
        <taxon>Ideonella</taxon>
    </lineage>
</organism>
<protein>
    <recommendedName>
        <fullName evidence="5">SPOR domain-containing protein</fullName>
    </recommendedName>
</protein>
<dbReference type="RefSeq" id="WP_210809388.1">
    <property type="nucleotide sequence ID" value="NZ_JAGQDG010000004.1"/>
</dbReference>
<sequence length="440" mass="44941">MSEAHADAPELTERIDPPSAAAHAAAPTASAAHASAVIQDEGFFAVHAPGAAAGVSPQGLIQAVVEWHNRHPLAARITAADVGGLGFVQLPFEAPLMVRAEEPTGWKRWFSRGPTGPKPAFFDEQLIDRLAHTRIVKFAQRHGALQRTGEPSWPTRVLLTRAGAASPQPLYLLTAAFKTPKGEVRRVLLAPGALKQALGRRQFSLKRIGILAGGVSLAVALTFGGIWAYKALTAPAAHPPAKAKAKAGAASAASAAAHGDEHAAHGEDHAKPAAAHAAAEAGPAASGAASGAHADAASAAAGHDAEHKAEAGHGEAPAKAADAGHATEHAPAKAAAADASPAAAEPKAAAAAPKDAKPDPVATSIHALVTVPTWRRAEIEATQRELAKILGRHLNGMRAEILRLPEGEVLALMPLPSQAEAEALAARLANYGVMMAPVSF</sequence>
<feature type="compositionally biased region" description="Low complexity" evidence="1">
    <location>
        <begin position="272"/>
        <end position="302"/>
    </location>
</feature>
<feature type="compositionally biased region" description="Basic and acidic residues" evidence="1">
    <location>
        <begin position="258"/>
        <end position="271"/>
    </location>
</feature>
<evidence type="ECO:0008006" key="5">
    <source>
        <dbReference type="Google" id="ProtNLM"/>
    </source>
</evidence>
<keyword evidence="2" id="KW-0812">Transmembrane</keyword>
<keyword evidence="2" id="KW-1133">Transmembrane helix</keyword>
<keyword evidence="2" id="KW-0472">Membrane</keyword>
<feature type="region of interest" description="Disordered" evidence="1">
    <location>
        <begin position="1"/>
        <end position="21"/>
    </location>
</feature>
<evidence type="ECO:0000256" key="2">
    <source>
        <dbReference type="SAM" id="Phobius"/>
    </source>
</evidence>